<dbReference type="InterPro" id="IPR005545">
    <property type="entry name" value="YCII"/>
</dbReference>
<keyword evidence="3" id="KW-0378">Hydrolase</keyword>
<dbReference type="Pfam" id="PF03795">
    <property type="entry name" value="YCII"/>
    <property type="match status" value="1"/>
</dbReference>
<dbReference type="PANTHER" id="PTHR37828:SF1">
    <property type="entry name" value="YCII-RELATED DOMAIN-CONTAINING PROTEIN"/>
    <property type="match status" value="1"/>
</dbReference>
<name>A0A225SQI2_9BURK</name>
<comment type="caution">
    <text evidence="3">The sequence shown here is derived from an EMBL/GenBank/DDBJ whole genome shotgun (WGS) entry which is preliminary data.</text>
</comment>
<protein>
    <submittedName>
        <fullName evidence="3">GTP cyclohydrolase</fullName>
    </submittedName>
</protein>
<dbReference type="Proteomes" id="UP000214747">
    <property type="component" value="Unassembled WGS sequence"/>
</dbReference>
<reference evidence="3 4" key="1">
    <citation type="journal article" date="2010" name="Int. J. Syst. Evol. Microbiol.">
        <title>Reclassification of Herbaspirillum putei as a later heterotypic synonym of Herbaspirillum huttiense, with the description of H. huttiense subsp. huttiense subsp. nov. and H. huttiense subsp. putei subsp. nov., comb. nov., and description of Herbaspirillum aquaticum sp. nov.</title>
        <authorList>
            <person name="Dobritsa A.P."/>
            <person name="Reddy M.C."/>
            <person name="Samadpour M."/>
        </authorList>
    </citation>
    <scope>NUCLEOTIDE SEQUENCE [LARGE SCALE GENOMIC DNA]</scope>
    <source>
        <strain evidence="3 4">IEH 4430</strain>
    </source>
</reference>
<dbReference type="SUPFAM" id="SSF54909">
    <property type="entry name" value="Dimeric alpha+beta barrel"/>
    <property type="match status" value="1"/>
</dbReference>
<dbReference type="GO" id="GO:0016787">
    <property type="term" value="F:hydrolase activity"/>
    <property type="evidence" value="ECO:0007669"/>
    <property type="project" value="UniProtKB-KW"/>
</dbReference>
<dbReference type="AlphaFoldDB" id="A0A225SQI2"/>
<feature type="domain" description="YCII-related" evidence="2">
    <location>
        <begin position="1"/>
        <end position="81"/>
    </location>
</feature>
<evidence type="ECO:0000259" key="2">
    <source>
        <dbReference type="Pfam" id="PF03795"/>
    </source>
</evidence>
<evidence type="ECO:0000256" key="1">
    <source>
        <dbReference type="ARBA" id="ARBA00007689"/>
    </source>
</evidence>
<dbReference type="Gene3D" id="3.30.70.1060">
    <property type="entry name" value="Dimeric alpha+beta barrel"/>
    <property type="match status" value="1"/>
</dbReference>
<dbReference type="RefSeq" id="WP_088756366.1">
    <property type="nucleotide sequence ID" value="NZ_JARJFG010000006.1"/>
</dbReference>
<dbReference type="InterPro" id="IPR011008">
    <property type="entry name" value="Dimeric_a/b-barrel"/>
</dbReference>
<keyword evidence="4" id="KW-1185">Reference proteome</keyword>
<proteinExistence type="inferred from homology"/>
<dbReference type="EMBL" id="NJGV01000019">
    <property type="protein sequence ID" value="OWY33297.1"/>
    <property type="molecule type" value="Genomic_DNA"/>
</dbReference>
<sequence>MFIVSITYTKPAGEIDSLLTAHKKFLNQQYAEGVFLMSGRKVPRTGGIIIADCADRAEIEAIMESDPFFIGGVAEYEIIEFVPSMTAEALEAFRYSVDRN</sequence>
<gene>
    <name evidence="3" type="ORF">CEJ45_17770</name>
</gene>
<comment type="similarity">
    <text evidence="1">Belongs to the YciI family.</text>
</comment>
<accession>A0A225SQI2</accession>
<dbReference type="PANTHER" id="PTHR37828">
    <property type="entry name" value="GSR2449 PROTEIN"/>
    <property type="match status" value="1"/>
</dbReference>
<organism evidence="3 4">
    <name type="scientific">Herbaspirillum aquaticum</name>
    <dbReference type="NCBI Taxonomy" id="568783"/>
    <lineage>
        <taxon>Bacteria</taxon>
        <taxon>Pseudomonadati</taxon>
        <taxon>Pseudomonadota</taxon>
        <taxon>Betaproteobacteria</taxon>
        <taxon>Burkholderiales</taxon>
        <taxon>Oxalobacteraceae</taxon>
        <taxon>Herbaspirillum</taxon>
    </lineage>
</organism>
<evidence type="ECO:0000313" key="4">
    <source>
        <dbReference type="Proteomes" id="UP000214747"/>
    </source>
</evidence>
<evidence type="ECO:0000313" key="3">
    <source>
        <dbReference type="EMBL" id="OWY33297.1"/>
    </source>
</evidence>